<dbReference type="Proteomes" id="UP000317863">
    <property type="component" value="Unassembled WGS sequence"/>
</dbReference>
<evidence type="ECO:0000313" key="10">
    <source>
        <dbReference type="EMBL" id="TQQ84424.1"/>
    </source>
</evidence>
<reference evidence="10 11" key="1">
    <citation type="submission" date="2019-02" db="EMBL/GenBank/DDBJ databases">
        <title>Peptostreptococcaceae bacterium ZHW00191 nov., a new bacterium isolated from the human gut.</title>
        <authorList>
            <person name="Zhou H.-W."/>
            <person name="Chen X.-J."/>
        </authorList>
    </citation>
    <scope>NUCLEOTIDE SEQUENCE [LARGE SCALE GENOMIC DNA]</scope>
    <source>
        <strain evidence="10 11">ZHW00191</strain>
    </source>
</reference>
<dbReference type="InterPro" id="IPR050266">
    <property type="entry name" value="AB_hydrolase_sf"/>
</dbReference>
<evidence type="ECO:0000256" key="8">
    <source>
        <dbReference type="PIRSR" id="PIRSR005539-1"/>
    </source>
</evidence>
<evidence type="ECO:0000256" key="3">
    <source>
        <dbReference type="ARBA" id="ARBA00012568"/>
    </source>
</evidence>
<evidence type="ECO:0000256" key="7">
    <source>
        <dbReference type="PIRNR" id="PIRNR005539"/>
    </source>
</evidence>
<evidence type="ECO:0000256" key="5">
    <source>
        <dbReference type="ARBA" id="ARBA00022801"/>
    </source>
</evidence>
<dbReference type="PIRSF" id="PIRSF005539">
    <property type="entry name" value="Pept_S33_TRI_F1"/>
    <property type="match status" value="1"/>
</dbReference>
<dbReference type="GO" id="GO:0016020">
    <property type="term" value="C:membrane"/>
    <property type="evidence" value="ECO:0007669"/>
    <property type="project" value="TreeGrafter"/>
</dbReference>
<feature type="active site" evidence="8">
    <location>
        <position position="245"/>
    </location>
</feature>
<accession>A0A544QUQ7</accession>
<comment type="similarity">
    <text evidence="2 7">Belongs to the peptidase S33 family.</text>
</comment>
<comment type="function">
    <text evidence="7">Releases the N-terminal proline from various substrates.</text>
</comment>
<sequence>MKITEGYMPYLEYKTYYRIVGEPNPDKAPIIFLHGGPGSSHNYFEVLDRIAELDNRQLIMYDQIGCGESFVENRPDLWNSKTWVEELIALREHLGLKEVHILGQSWGGMQLLDYICNYKPEGVKSIILSSTLPASWMWGLERKRNIALLPVEMQEAIAKATESGDYSSPEYQAAEAEYMRRHCAGATDENSPECLTRPVKKGVEAYVVGWGPNEFTPLGTLKDYDVTEQLKDIKEPALVVSGGNDLCTPYIAKYMYDRIPVSEWELFRDCRHMCFVEDNEKYVNMLIDWMNRHDK</sequence>
<dbReference type="PANTHER" id="PTHR43798">
    <property type="entry name" value="MONOACYLGLYCEROL LIPASE"/>
    <property type="match status" value="1"/>
</dbReference>
<evidence type="ECO:0000256" key="4">
    <source>
        <dbReference type="ARBA" id="ARBA00021843"/>
    </source>
</evidence>
<protein>
    <recommendedName>
        <fullName evidence="4 7">Proline iminopeptidase</fullName>
        <shortName evidence="7">PIP</shortName>
        <ecNumber evidence="3 7">3.4.11.5</ecNumber>
    </recommendedName>
    <alternativeName>
        <fullName evidence="6 7">Prolyl aminopeptidase</fullName>
    </alternativeName>
</protein>
<feature type="active site" description="Proton donor" evidence="8">
    <location>
        <position position="272"/>
    </location>
</feature>
<keyword evidence="7" id="KW-0645">Protease</keyword>
<dbReference type="Pfam" id="PF00561">
    <property type="entry name" value="Abhydrolase_1"/>
    <property type="match status" value="1"/>
</dbReference>
<evidence type="ECO:0000256" key="6">
    <source>
        <dbReference type="ARBA" id="ARBA00029605"/>
    </source>
</evidence>
<proteinExistence type="inferred from homology"/>
<dbReference type="SUPFAM" id="SSF53474">
    <property type="entry name" value="alpha/beta-Hydrolases"/>
    <property type="match status" value="1"/>
</dbReference>
<evidence type="ECO:0000256" key="1">
    <source>
        <dbReference type="ARBA" id="ARBA00001585"/>
    </source>
</evidence>
<organism evidence="10 11">
    <name type="scientific">Peptacetobacter hominis</name>
    <dbReference type="NCBI Taxonomy" id="2743610"/>
    <lineage>
        <taxon>Bacteria</taxon>
        <taxon>Bacillati</taxon>
        <taxon>Bacillota</taxon>
        <taxon>Clostridia</taxon>
        <taxon>Peptostreptococcales</taxon>
        <taxon>Peptostreptococcaceae</taxon>
        <taxon>Peptacetobacter</taxon>
    </lineage>
</organism>
<dbReference type="GO" id="GO:0006508">
    <property type="term" value="P:proteolysis"/>
    <property type="evidence" value="ECO:0007669"/>
    <property type="project" value="UniProtKB-KW"/>
</dbReference>
<dbReference type="PANTHER" id="PTHR43798:SF33">
    <property type="entry name" value="HYDROLASE, PUTATIVE (AFU_ORTHOLOGUE AFUA_2G14860)-RELATED"/>
    <property type="match status" value="1"/>
</dbReference>
<dbReference type="NCBIfam" id="TIGR01250">
    <property type="entry name" value="pro_imino_pep_2"/>
    <property type="match status" value="1"/>
</dbReference>
<evidence type="ECO:0000313" key="11">
    <source>
        <dbReference type="Proteomes" id="UP000317863"/>
    </source>
</evidence>
<dbReference type="PRINTS" id="PR00793">
    <property type="entry name" value="PROAMNOPTASE"/>
</dbReference>
<dbReference type="InterPro" id="IPR029058">
    <property type="entry name" value="AB_hydrolase_fold"/>
</dbReference>
<dbReference type="InterPro" id="IPR002410">
    <property type="entry name" value="Peptidase_S33"/>
</dbReference>
<name>A0A544QUQ7_9FIRM</name>
<dbReference type="OrthoDB" id="9775557at2"/>
<evidence type="ECO:0000259" key="9">
    <source>
        <dbReference type="Pfam" id="PF00561"/>
    </source>
</evidence>
<comment type="catalytic activity">
    <reaction evidence="1 7">
        <text>Release of N-terminal proline from a peptide.</text>
        <dbReference type="EC" id="3.4.11.5"/>
    </reaction>
</comment>
<dbReference type="AlphaFoldDB" id="A0A544QUQ7"/>
<keyword evidence="5 7" id="KW-0378">Hydrolase</keyword>
<dbReference type="Gene3D" id="3.40.50.1820">
    <property type="entry name" value="alpha/beta hydrolase"/>
    <property type="match status" value="1"/>
</dbReference>
<dbReference type="InterPro" id="IPR000073">
    <property type="entry name" value="AB_hydrolase_1"/>
</dbReference>
<keyword evidence="11" id="KW-1185">Reference proteome</keyword>
<dbReference type="RefSeq" id="WP_142536082.1">
    <property type="nucleotide sequence ID" value="NZ_SGJB01000010.1"/>
</dbReference>
<feature type="active site" description="Nucleophile" evidence="8">
    <location>
        <position position="105"/>
    </location>
</feature>
<dbReference type="EMBL" id="SGJB01000010">
    <property type="protein sequence ID" value="TQQ84424.1"/>
    <property type="molecule type" value="Genomic_DNA"/>
</dbReference>
<dbReference type="GO" id="GO:0004177">
    <property type="term" value="F:aminopeptidase activity"/>
    <property type="evidence" value="ECO:0007669"/>
    <property type="project" value="UniProtKB-KW"/>
</dbReference>
<feature type="domain" description="AB hydrolase-1" evidence="9">
    <location>
        <begin position="29"/>
        <end position="277"/>
    </location>
</feature>
<gene>
    <name evidence="10" type="ORF">EXD82_06360</name>
</gene>
<keyword evidence="7" id="KW-0031">Aminopeptidase</keyword>
<evidence type="ECO:0000256" key="2">
    <source>
        <dbReference type="ARBA" id="ARBA00010088"/>
    </source>
</evidence>
<dbReference type="EC" id="3.4.11.5" evidence="3 7"/>
<comment type="caution">
    <text evidence="10">The sequence shown here is derived from an EMBL/GenBank/DDBJ whole genome shotgun (WGS) entry which is preliminary data.</text>
</comment>
<dbReference type="InterPro" id="IPR005945">
    <property type="entry name" value="Pro_imino_pep"/>
</dbReference>
<dbReference type="NCBIfam" id="NF045945">
    <property type="entry name" value="ProImpepLactob"/>
    <property type="match status" value="1"/>
</dbReference>